<evidence type="ECO:0000256" key="3">
    <source>
        <dbReference type="ARBA" id="ARBA00022448"/>
    </source>
</evidence>
<evidence type="ECO:0000256" key="8">
    <source>
        <dbReference type="RuleBase" id="RU000477"/>
    </source>
</evidence>
<dbReference type="PANTHER" id="PTHR19139">
    <property type="entry name" value="AQUAPORIN TRANSPORTER"/>
    <property type="match status" value="1"/>
</dbReference>
<feature type="transmembrane region" description="Helical" evidence="9">
    <location>
        <begin position="93"/>
        <end position="116"/>
    </location>
</feature>
<dbReference type="InterPro" id="IPR023271">
    <property type="entry name" value="Aquaporin-like"/>
</dbReference>
<proteinExistence type="evidence at transcript level"/>
<dbReference type="PRINTS" id="PR00783">
    <property type="entry name" value="MINTRINSICP"/>
</dbReference>
<keyword evidence="5 8" id="KW-0812">Transmembrane</keyword>
<sequence length="294" mass="31117">MASRNEIAERLLGDRNAAPRRLFRKARAYAAAPAVRLKPEAIDEPYKNNLLKAAAAEFVALLVFVFVSAGTAVSLSSKVEEKTDVNAGKTDAALVVGVALGHGITIALTVAVAAAYSGGHVNPAVTLAFILTGRLDFLAGVVYWVAQLLGATVGGFLLYSIWGTKWGLGSHALSSGVTGLGGVGVELALTFVLVLTVWGTAVDPRGNKTLAPYFIGLSVFVAVLFGATLTGPSLNPARTFGVAVWTFNFNHHWVYWLGPFLGAAIASLVYDFLFIRNSDQEAIDEIYEELTSEA</sequence>
<dbReference type="GO" id="GO:0015250">
    <property type="term" value="F:water channel activity"/>
    <property type="evidence" value="ECO:0007669"/>
    <property type="project" value="TreeGrafter"/>
</dbReference>
<comment type="subcellular location">
    <subcellularLocation>
        <location evidence="1">Cell membrane</location>
        <topology evidence="1">Multi-pass membrane protein</topology>
    </subcellularLocation>
</comment>
<dbReference type="InterPro" id="IPR022357">
    <property type="entry name" value="MIP_CS"/>
</dbReference>
<dbReference type="GO" id="GO:0005886">
    <property type="term" value="C:plasma membrane"/>
    <property type="evidence" value="ECO:0007669"/>
    <property type="project" value="UniProtKB-SubCell"/>
</dbReference>
<accession>A0A6M3SLC5</accession>
<protein>
    <submittedName>
        <fullName evidence="10">Major intrinsic family protein</fullName>
    </submittedName>
</protein>
<feature type="transmembrane region" description="Helical" evidence="9">
    <location>
        <begin position="137"/>
        <end position="159"/>
    </location>
</feature>
<evidence type="ECO:0000256" key="7">
    <source>
        <dbReference type="ARBA" id="ARBA00023136"/>
    </source>
</evidence>
<evidence type="ECO:0000313" key="10">
    <source>
        <dbReference type="EMBL" id="QJD39003.1"/>
    </source>
</evidence>
<name>A0A6M3SLC5_ZYGCR</name>
<evidence type="ECO:0000256" key="6">
    <source>
        <dbReference type="ARBA" id="ARBA00022989"/>
    </source>
</evidence>
<dbReference type="PANTHER" id="PTHR19139:SF199">
    <property type="entry name" value="MIP17260P"/>
    <property type="match status" value="1"/>
</dbReference>
<keyword evidence="7 9" id="KW-0472">Membrane</keyword>
<evidence type="ECO:0000256" key="1">
    <source>
        <dbReference type="ARBA" id="ARBA00004651"/>
    </source>
</evidence>
<dbReference type="SUPFAM" id="SSF81338">
    <property type="entry name" value="Aquaporin-like"/>
    <property type="match status" value="1"/>
</dbReference>
<evidence type="ECO:0000256" key="4">
    <source>
        <dbReference type="ARBA" id="ARBA00022475"/>
    </source>
</evidence>
<keyword evidence="6 9" id="KW-1133">Transmembrane helix</keyword>
<dbReference type="EMBL" id="MT010841">
    <property type="protein sequence ID" value="QJD39003.1"/>
    <property type="molecule type" value="mRNA"/>
</dbReference>
<dbReference type="Pfam" id="PF00230">
    <property type="entry name" value="MIP"/>
    <property type="match status" value="1"/>
</dbReference>
<keyword evidence="3 8" id="KW-0813">Transport</keyword>
<feature type="transmembrane region" description="Helical" evidence="9">
    <location>
        <begin position="179"/>
        <end position="198"/>
    </location>
</feature>
<dbReference type="AlphaFoldDB" id="A0A6M3SLC5"/>
<feature type="transmembrane region" description="Helical" evidence="9">
    <location>
        <begin position="210"/>
        <end position="233"/>
    </location>
</feature>
<comment type="similarity">
    <text evidence="2 8">Belongs to the MIP/aquaporin (TC 1.A.8) family.</text>
</comment>
<feature type="transmembrane region" description="Helical" evidence="9">
    <location>
        <begin position="54"/>
        <end position="73"/>
    </location>
</feature>
<dbReference type="InterPro" id="IPR000425">
    <property type="entry name" value="MIP"/>
</dbReference>
<dbReference type="InterPro" id="IPR034294">
    <property type="entry name" value="Aquaporin_transptr"/>
</dbReference>
<organism evidence="10">
    <name type="scientific">Zygnema circumcarinatum</name>
    <name type="common">Green alga</name>
    <dbReference type="NCBI Taxonomy" id="35869"/>
    <lineage>
        <taxon>Eukaryota</taxon>
        <taxon>Viridiplantae</taxon>
        <taxon>Streptophyta</taxon>
        <taxon>Zygnematophyceae</taxon>
        <taxon>Zygnematophycidae</taxon>
        <taxon>Zygnematales</taxon>
        <taxon>Zygnemataceae</taxon>
        <taxon>Zygnema</taxon>
    </lineage>
</organism>
<evidence type="ECO:0000256" key="9">
    <source>
        <dbReference type="SAM" id="Phobius"/>
    </source>
</evidence>
<reference evidence="10" key="1">
    <citation type="submission" date="2020-01" db="EMBL/GenBank/DDBJ databases">
        <authorList>
            <person name="Feng X."/>
        </authorList>
    </citation>
    <scope>NUCLEOTIDE SEQUENCE</scope>
    <source>
        <strain evidence="10">03204</strain>
    </source>
</reference>
<dbReference type="PROSITE" id="PS00221">
    <property type="entry name" value="MIP"/>
    <property type="match status" value="1"/>
</dbReference>
<evidence type="ECO:0000256" key="2">
    <source>
        <dbReference type="ARBA" id="ARBA00006175"/>
    </source>
</evidence>
<dbReference type="Gene3D" id="1.20.1080.10">
    <property type="entry name" value="Glycerol uptake facilitator protein"/>
    <property type="match status" value="1"/>
</dbReference>
<evidence type="ECO:0000256" key="5">
    <source>
        <dbReference type="ARBA" id="ARBA00022692"/>
    </source>
</evidence>
<feature type="transmembrane region" description="Helical" evidence="9">
    <location>
        <begin position="253"/>
        <end position="273"/>
    </location>
</feature>
<keyword evidence="4" id="KW-1003">Cell membrane</keyword>